<evidence type="ECO:0000313" key="1">
    <source>
        <dbReference type="EMBL" id="JAP12999.1"/>
    </source>
</evidence>
<dbReference type="SUPFAM" id="SSF53098">
    <property type="entry name" value="Ribonuclease H-like"/>
    <property type="match status" value="1"/>
</dbReference>
<dbReference type="InterPro" id="IPR036397">
    <property type="entry name" value="RNaseH_sf"/>
</dbReference>
<organism evidence="1">
    <name type="scientific">Solanum chacoense</name>
    <name type="common">Chaco potato</name>
    <dbReference type="NCBI Taxonomy" id="4108"/>
    <lineage>
        <taxon>Eukaryota</taxon>
        <taxon>Viridiplantae</taxon>
        <taxon>Streptophyta</taxon>
        <taxon>Embryophyta</taxon>
        <taxon>Tracheophyta</taxon>
        <taxon>Spermatophyta</taxon>
        <taxon>Magnoliopsida</taxon>
        <taxon>eudicotyledons</taxon>
        <taxon>Gunneridae</taxon>
        <taxon>Pentapetalae</taxon>
        <taxon>asterids</taxon>
        <taxon>lamiids</taxon>
        <taxon>Solanales</taxon>
        <taxon>Solanaceae</taxon>
        <taxon>Solanoideae</taxon>
        <taxon>Solaneae</taxon>
        <taxon>Solanum</taxon>
    </lineage>
</organism>
<dbReference type="AlphaFoldDB" id="A0A0V0GYY0"/>
<dbReference type="Gene3D" id="3.30.420.10">
    <property type="entry name" value="Ribonuclease H-like superfamily/Ribonuclease H"/>
    <property type="match status" value="1"/>
</dbReference>
<name>A0A0V0GYY0_SOLCH</name>
<proteinExistence type="predicted"/>
<reference evidence="1" key="1">
    <citation type="submission" date="2015-12" db="EMBL/GenBank/DDBJ databases">
        <title>Gene expression during late stages of embryo sac development: a critical building block for successful pollen-pistil interactions.</title>
        <authorList>
            <person name="Liu Y."/>
            <person name="Joly V."/>
            <person name="Sabar M."/>
            <person name="Matton D.P."/>
        </authorList>
    </citation>
    <scope>NUCLEOTIDE SEQUENCE</scope>
</reference>
<dbReference type="EMBL" id="GEDG01028717">
    <property type="protein sequence ID" value="JAP12999.1"/>
    <property type="molecule type" value="Transcribed_RNA"/>
</dbReference>
<protein>
    <submittedName>
        <fullName evidence="1">Putative ovule protein</fullName>
    </submittedName>
</protein>
<dbReference type="GO" id="GO:0003676">
    <property type="term" value="F:nucleic acid binding"/>
    <property type="evidence" value="ECO:0007669"/>
    <property type="project" value="InterPro"/>
</dbReference>
<accession>A0A0V0GYY0</accession>
<dbReference type="PANTHER" id="PTHR42648">
    <property type="entry name" value="TRANSPOSASE, PUTATIVE-RELATED"/>
    <property type="match status" value="1"/>
</dbReference>
<dbReference type="InterPro" id="IPR039537">
    <property type="entry name" value="Retrotran_Ty1/copia-like"/>
</dbReference>
<dbReference type="InterPro" id="IPR012337">
    <property type="entry name" value="RNaseH-like_sf"/>
</dbReference>
<sequence>MFSHEILQQTSCPYTTQQNGTVERKIRHIVKAARTLLIQANVPLSFWGDAVLPLLFKIKYRTLFYFPVNHILSSTTRL</sequence>
<dbReference type="PANTHER" id="PTHR42648:SF31">
    <property type="entry name" value="RNA-DIRECTED DNA POLYMERASE"/>
    <property type="match status" value="1"/>
</dbReference>